<dbReference type="Proteomes" id="UP001442494">
    <property type="component" value="Unassembled WGS sequence"/>
</dbReference>
<organism evidence="1 2">
    <name type="scientific">Funiculus sociatus GB2-A5</name>
    <dbReference type="NCBI Taxonomy" id="2933946"/>
    <lineage>
        <taxon>Bacteria</taxon>
        <taxon>Bacillati</taxon>
        <taxon>Cyanobacteriota</taxon>
        <taxon>Cyanophyceae</taxon>
        <taxon>Coleofasciculales</taxon>
        <taxon>Coleofasciculaceae</taxon>
        <taxon>Funiculus</taxon>
    </lineage>
</organism>
<evidence type="ECO:0000313" key="1">
    <source>
        <dbReference type="EMBL" id="MEP0864206.1"/>
    </source>
</evidence>
<name>A0ABV0JLA3_9CYAN</name>
<keyword evidence="2" id="KW-1185">Reference proteome</keyword>
<comment type="caution">
    <text evidence="1">The sequence shown here is derived from an EMBL/GenBank/DDBJ whole genome shotgun (WGS) entry which is preliminary data.</text>
</comment>
<evidence type="ECO:0000313" key="2">
    <source>
        <dbReference type="Proteomes" id="UP001442494"/>
    </source>
</evidence>
<dbReference type="RefSeq" id="WP_190427285.1">
    <property type="nucleotide sequence ID" value="NZ_JAMPKK010000011.1"/>
</dbReference>
<gene>
    <name evidence="1" type="ORF">NDI37_06970</name>
</gene>
<protein>
    <submittedName>
        <fullName evidence="1">Uncharacterized protein</fullName>
    </submittedName>
</protein>
<reference evidence="1 2" key="1">
    <citation type="submission" date="2022-04" db="EMBL/GenBank/DDBJ databases">
        <title>Positive selection, recombination, and allopatry shape intraspecific diversity of widespread and dominant cyanobacteria.</title>
        <authorList>
            <person name="Wei J."/>
            <person name="Shu W."/>
            <person name="Hu C."/>
        </authorList>
    </citation>
    <scope>NUCLEOTIDE SEQUENCE [LARGE SCALE GENOMIC DNA]</scope>
    <source>
        <strain evidence="1 2">GB2-A5</strain>
    </source>
</reference>
<proteinExistence type="predicted"/>
<accession>A0ABV0JLA3</accession>
<dbReference type="EMBL" id="JAMPKK010000011">
    <property type="protein sequence ID" value="MEP0864206.1"/>
    <property type="molecule type" value="Genomic_DNA"/>
</dbReference>
<sequence length="291" mass="33599">MTAHSLHYRATSGIQGEIYYYPQADETVKDTIEIFKDRNHKIEMLTTPKEGKLLIHALILEILNHQILINKKSDQLYKYSETAIFHCFNVIKFISKAYSATINKPSNIEYNGKIQTIVEFACGLSFECNIVPSISSSTCKSLNYPVDNNLNEYIKRYMLIAQFSDMPLQLGSLYGLVEFMAYREGLKTKDFLEKMMVEFVDKTRKDLKEPIKTQRIQQQYAQIRCVRNLVSHGVCNKGDTVTTLNEVLGTKKTSHEFDRNNKEQMELVTKCSNELLGILKNYIDSQIYKNV</sequence>